<evidence type="ECO:0000313" key="3">
    <source>
        <dbReference type="EMBL" id="KAE9040991.1"/>
    </source>
</evidence>
<evidence type="ECO:0000313" key="5">
    <source>
        <dbReference type="Proteomes" id="UP000429607"/>
    </source>
</evidence>
<evidence type="ECO:0000313" key="2">
    <source>
        <dbReference type="EMBL" id="KAE9020002.1"/>
    </source>
</evidence>
<evidence type="ECO:0000313" key="6">
    <source>
        <dbReference type="Proteomes" id="UP000434957"/>
    </source>
</evidence>
<protein>
    <recommendedName>
        <fullName evidence="8">Secreted protein</fullName>
    </recommendedName>
</protein>
<evidence type="ECO:0000313" key="7">
    <source>
        <dbReference type="Proteomes" id="UP000435112"/>
    </source>
</evidence>
<keyword evidence="1" id="KW-0732">Signal</keyword>
<reference evidence="5 7" key="1">
    <citation type="submission" date="2018-09" db="EMBL/GenBank/DDBJ databases">
        <title>Genomic investigation of the strawberry pathogen Phytophthora fragariae indicates pathogenicity is determined by transcriptional variation in three key races.</title>
        <authorList>
            <person name="Adams T.M."/>
            <person name="Armitage A.D."/>
            <person name="Sobczyk M.K."/>
            <person name="Bates H.J."/>
            <person name="Dunwell J.M."/>
            <person name="Nellist C.F."/>
            <person name="Harrison R.J."/>
        </authorList>
    </citation>
    <scope>NUCLEOTIDE SEQUENCE [LARGE SCALE GENOMIC DNA]</scope>
    <source>
        <strain evidence="3 5">SCRP249</strain>
        <strain evidence="2 7">SCRP324</strain>
        <strain evidence="4 6">SCRP333</strain>
    </source>
</reference>
<dbReference type="AlphaFoldDB" id="A0A6A3NC93"/>
<accession>A0A6A3NC93</accession>
<evidence type="ECO:0000256" key="1">
    <source>
        <dbReference type="SAM" id="SignalP"/>
    </source>
</evidence>
<evidence type="ECO:0008006" key="8">
    <source>
        <dbReference type="Google" id="ProtNLM"/>
    </source>
</evidence>
<dbReference type="OrthoDB" id="10394826at2759"/>
<comment type="caution">
    <text evidence="3">The sequence shown here is derived from an EMBL/GenBank/DDBJ whole genome shotgun (WGS) entry which is preliminary data.</text>
</comment>
<dbReference type="EMBL" id="QXFT01000979">
    <property type="protein sequence ID" value="KAE9332156.1"/>
    <property type="molecule type" value="Genomic_DNA"/>
</dbReference>
<dbReference type="EMBL" id="QXFV01000328">
    <property type="protein sequence ID" value="KAE9040991.1"/>
    <property type="molecule type" value="Genomic_DNA"/>
</dbReference>
<dbReference type="Proteomes" id="UP000435112">
    <property type="component" value="Unassembled WGS sequence"/>
</dbReference>
<evidence type="ECO:0000313" key="4">
    <source>
        <dbReference type="EMBL" id="KAE9332156.1"/>
    </source>
</evidence>
<dbReference type="Proteomes" id="UP000429607">
    <property type="component" value="Unassembled WGS sequence"/>
</dbReference>
<feature type="chain" id="PRO_5036165312" description="Secreted protein" evidence="1">
    <location>
        <begin position="43"/>
        <end position="98"/>
    </location>
</feature>
<dbReference type="Proteomes" id="UP000434957">
    <property type="component" value="Unassembled WGS sequence"/>
</dbReference>
<proteinExistence type="predicted"/>
<feature type="signal peptide" evidence="1">
    <location>
        <begin position="1"/>
        <end position="42"/>
    </location>
</feature>
<organism evidence="3 5">
    <name type="scientific">Phytophthora rubi</name>
    <dbReference type="NCBI Taxonomy" id="129364"/>
    <lineage>
        <taxon>Eukaryota</taxon>
        <taxon>Sar</taxon>
        <taxon>Stramenopiles</taxon>
        <taxon>Oomycota</taxon>
        <taxon>Peronosporomycetes</taxon>
        <taxon>Peronosporales</taxon>
        <taxon>Peronosporaceae</taxon>
        <taxon>Phytophthora</taxon>
    </lineage>
</organism>
<dbReference type="EMBL" id="QXFU01000805">
    <property type="protein sequence ID" value="KAE9020002.1"/>
    <property type="molecule type" value="Genomic_DNA"/>
</dbReference>
<keyword evidence="6" id="KW-1185">Reference proteome</keyword>
<sequence>MVYFGSSFSIQRCTSTSTDFSTSRTIASLVLLSLSVFRVVKADCTAVEASARTHSWNFALQLLLRAPFRSLSLCDQLTKAGASFHYHRHRSRSLRHAL</sequence>
<gene>
    <name evidence="3" type="ORF">PR001_g6822</name>
    <name evidence="2" type="ORF">PR002_g12639</name>
    <name evidence="4" type="ORF">PR003_g14660</name>
</gene>
<name>A0A6A3NC93_9STRA</name>